<keyword evidence="2" id="KW-1185">Reference proteome</keyword>
<proteinExistence type="predicted"/>
<evidence type="ECO:0000313" key="2">
    <source>
        <dbReference type="Proteomes" id="UP000054516"/>
    </source>
</evidence>
<name>A0A1S8A4N2_ROSNE</name>
<evidence type="ECO:0000313" key="1">
    <source>
        <dbReference type="EMBL" id="GAW25023.1"/>
    </source>
</evidence>
<dbReference type="Proteomes" id="UP000054516">
    <property type="component" value="Unassembled WGS sequence"/>
</dbReference>
<organism evidence="1">
    <name type="scientific">Rosellinia necatrix</name>
    <name type="common">White root-rot fungus</name>
    <dbReference type="NCBI Taxonomy" id="77044"/>
    <lineage>
        <taxon>Eukaryota</taxon>
        <taxon>Fungi</taxon>
        <taxon>Dikarya</taxon>
        <taxon>Ascomycota</taxon>
        <taxon>Pezizomycotina</taxon>
        <taxon>Sordariomycetes</taxon>
        <taxon>Xylariomycetidae</taxon>
        <taxon>Xylariales</taxon>
        <taxon>Xylariaceae</taxon>
        <taxon>Rosellinia</taxon>
    </lineage>
</organism>
<dbReference type="AlphaFoldDB" id="A0A1S8A4N2"/>
<dbReference type="EMBL" id="DF977446">
    <property type="protein sequence ID" value="GAW25023.1"/>
    <property type="molecule type" value="Genomic_DNA"/>
</dbReference>
<dbReference type="OMA" id="HEPEYFA"/>
<protein>
    <submittedName>
        <fullName evidence="1">Uncharacterized protein</fullName>
    </submittedName>
</protein>
<accession>A0A1S8A4N2</accession>
<dbReference type="OrthoDB" id="3344950at2759"/>
<gene>
    <name evidence="1" type="ORF">SAMD00023353_0100810</name>
</gene>
<reference evidence="1" key="1">
    <citation type="submission" date="2016-03" db="EMBL/GenBank/DDBJ databases">
        <title>Draft genome sequence of Rosellinia necatrix.</title>
        <authorList>
            <person name="Kanematsu S."/>
        </authorList>
    </citation>
    <scope>NUCLEOTIDE SEQUENCE [LARGE SCALE GENOMIC DNA]</scope>
    <source>
        <strain evidence="1">W97</strain>
    </source>
</reference>
<sequence length="223" mass="24905">MRFVIIHHANRSSPGVSVTHIASLLESIVYKYPLKPPYKDTPSYAIPHSYIYPLPDCIVAPKNTWLRATHLTTTMATIDTVDLGPPHPPREESLRAFAEAEADLKRELLHLKHTYLKHEPEYFAAVQHLSDAELTSFGGADLESVRVAQSAYGIHLLGRVRIPALPADGPGDPAYLHVRLFVSDEPAKLHSIHTEERDEPDGGGGKRYRAIFTADDPLEWFDT</sequence>